<comment type="caution">
    <text evidence="2">The sequence shown here is derived from an EMBL/GenBank/DDBJ whole genome shotgun (WGS) entry which is preliminary data.</text>
</comment>
<gene>
    <name evidence="2" type="ORF">HNR61_006583</name>
</gene>
<feature type="compositionally biased region" description="Basic and acidic residues" evidence="1">
    <location>
        <begin position="141"/>
        <end position="151"/>
    </location>
</feature>
<dbReference type="Gene3D" id="3.30.530.20">
    <property type="match status" value="1"/>
</dbReference>
<proteinExistence type="predicted"/>
<protein>
    <submittedName>
        <fullName evidence="2">Uncharacterized protein</fullName>
    </submittedName>
</protein>
<name>A0A7W3QPU1_ACTNM</name>
<reference evidence="2 3" key="1">
    <citation type="submission" date="2020-08" db="EMBL/GenBank/DDBJ databases">
        <title>Genomic Encyclopedia of Type Strains, Phase IV (KMG-IV): sequencing the most valuable type-strain genomes for metagenomic binning, comparative biology and taxonomic classification.</title>
        <authorList>
            <person name="Goeker M."/>
        </authorList>
    </citation>
    <scope>NUCLEOTIDE SEQUENCE [LARGE SCALE GENOMIC DNA]</scope>
    <source>
        <strain evidence="2 3">DSM 44197</strain>
    </source>
</reference>
<organism evidence="2 3">
    <name type="scientific">Actinomadura namibiensis</name>
    <dbReference type="NCBI Taxonomy" id="182080"/>
    <lineage>
        <taxon>Bacteria</taxon>
        <taxon>Bacillati</taxon>
        <taxon>Actinomycetota</taxon>
        <taxon>Actinomycetes</taxon>
        <taxon>Streptosporangiales</taxon>
        <taxon>Thermomonosporaceae</taxon>
        <taxon>Actinomadura</taxon>
    </lineage>
</organism>
<feature type="compositionally biased region" description="Basic and acidic residues" evidence="1">
    <location>
        <begin position="96"/>
        <end position="105"/>
    </location>
</feature>
<dbReference type="AlphaFoldDB" id="A0A7W3QPU1"/>
<feature type="region of interest" description="Disordered" evidence="1">
    <location>
        <begin position="120"/>
        <end position="151"/>
    </location>
</feature>
<sequence>MKRTVAVAAFVAGLGAAGARRVLSRAAGVEDAPNRWLTVTVNCPPESLAEGGRPEPLARLEPIAEIRITPAPGGRGTELAARLREPGPTGPVARATGDDPRQKVRSALREAKSLIETGEVMRPDAPPTTRSTPGGKLVELATRRAGGEGRL</sequence>
<evidence type="ECO:0000313" key="3">
    <source>
        <dbReference type="Proteomes" id="UP000572680"/>
    </source>
</evidence>
<evidence type="ECO:0000313" key="2">
    <source>
        <dbReference type="EMBL" id="MBA8954926.1"/>
    </source>
</evidence>
<feature type="region of interest" description="Disordered" evidence="1">
    <location>
        <begin position="69"/>
        <end position="105"/>
    </location>
</feature>
<evidence type="ECO:0000256" key="1">
    <source>
        <dbReference type="SAM" id="MobiDB-lite"/>
    </source>
</evidence>
<keyword evidence="3" id="KW-1185">Reference proteome</keyword>
<dbReference type="RefSeq" id="WP_182846950.1">
    <property type="nucleotide sequence ID" value="NZ_BAAALP010000020.1"/>
</dbReference>
<dbReference type="InterPro" id="IPR023393">
    <property type="entry name" value="START-like_dom_sf"/>
</dbReference>
<dbReference type="Proteomes" id="UP000572680">
    <property type="component" value="Unassembled WGS sequence"/>
</dbReference>
<dbReference type="EMBL" id="JACJIA010000010">
    <property type="protein sequence ID" value="MBA8954926.1"/>
    <property type="molecule type" value="Genomic_DNA"/>
</dbReference>
<accession>A0A7W3QPU1</accession>